<dbReference type="OrthoDB" id="2129069at2759"/>
<reference evidence="5 6" key="1">
    <citation type="journal article" date="2015" name="Genome Biol. Evol.">
        <title>Phylogenomic analyses indicate that early fungi evolved digesting cell walls of algal ancestors of land plants.</title>
        <authorList>
            <person name="Chang Y."/>
            <person name="Wang S."/>
            <person name="Sekimoto S."/>
            <person name="Aerts A.L."/>
            <person name="Choi C."/>
            <person name="Clum A."/>
            <person name="LaButti K.M."/>
            <person name="Lindquist E.A."/>
            <person name="Yee Ngan C."/>
            <person name="Ohm R.A."/>
            <person name="Salamov A.A."/>
            <person name="Grigoriev I.V."/>
            <person name="Spatafora J.W."/>
            <person name="Berbee M.L."/>
        </authorList>
    </citation>
    <scope>NUCLEOTIDE SEQUENCE [LARGE SCALE GENOMIC DNA]</scope>
    <source>
        <strain evidence="5 6">NRRL 28638</strain>
    </source>
</reference>
<dbReference type="OMA" id="RCCLLHE"/>
<feature type="region of interest" description="Disordered" evidence="4">
    <location>
        <begin position="202"/>
        <end position="233"/>
    </location>
</feature>
<dbReference type="GO" id="GO:0005739">
    <property type="term" value="C:mitochondrion"/>
    <property type="evidence" value="ECO:0007669"/>
    <property type="project" value="TreeGrafter"/>
</dbReference>
<sequence>MATIKIGTLLVKTLAKPVVSSIKSQTKTNPNFKKFCVNVAQTTHRWEMQLKMRFLGYEKERIRPLSEARAVETGANFLGETLLFAVAIGAIAFETIRSQRKSSNRKTQVDAALDDVQGFIEGIENDKKLLRNQLGELQGQIDHLVELNKLNIQLLNTFAKSYSQPSEPTSSWFGWLGWGNKEVTKPLHDAEIILKELKKLEKKTPEAKQPFSVSEQFGQDPPQNDEIDSIRLG</sequence>
<dbReference type="AlphaFoldDB" id="A0A137P6R7"/>
<dbReference type="InterPro" id="IPR010754">
    <property type="entry name" value="OPA3-like"/>
</dbReference>
<proteinExistence type="inferred from homology"/>
<evidence type="ECO:0000256" key="4">
    <source>
        <dbReference type="SAM" id="MobiDB-lite"/>
    </source>
</evidence>
<dbReference type="PANTHER" id="PTHR12499">
    <property type="entry name" value="OPTIC ATROPHY 3 PROTEIN OPA3"/>
    <property type="match status" value="1"/>
</dbReference>
<accession>A0A137P6R7</accession>
<dbReference type="Proteomes" id="UP000070444">
    <property type="component" value="Unassembled WGS sequence"/>
</dbReference>
<dbReference type="GO" id="GO:0019216">
    <property type="term" value="P:regulation of lipid metabolic process"/>
    <property type="evidence" value="ECO:0007669"/>
    <property type="project" value="TreeGrafter"/>
</dbReference>
<gene>
    <name evidence="5" type="ORF">CONCODRAFT_6696</name>
</gene>
<evidence type="ECO:0000313" key="5">
    <source>
        <dbReference type="EMBL" id="KXN70696.1"/>
    </source>
</evidence>
<dbReference type="PANTHER" id="PTHR12499:SF0">
    <property type="entry name" value="OPTIC ATROPHY 3 PROTEIN"/>
    <property type="match status" value="1"/>
</dbReference>
<protein>
    <submittedName>
        <fullName evidence="5">OPA3-domain-containing protein</fullName>
    </submittedName>
</protein>
<evidence type="ECO:0000313" key="6">
    <source>
        <dbReference type="Proteomes" id="UP000070444"/>
    </source>
</evidence>
<evidence type="ECO:0000256" key="3">
    <source>
        <dbReference type="SAM" id="Coils"/>
    </source>
</evidence>
<evidence type="ECO:0000256" key="2">
    <source>
        <dbReference type="ARBA" id="ARBA00023054"/>
    </source>
</evidence>
<name>A0A137P6R7_CONC2</name>
<dbReference type="Pfam" id="PF07047">
    <property type="entry name" value="OPA3"/>
    <property type="match status" value="1"/>
</dbReference>
<feature type="coiled-coil region" evidence="3">
    <location>
        <begin position="120"/>
        <end position="147"/>
    </location>
</feature>
<evidence type="ECO:0000256" key="1">
    <source>
        <dbReference type="ARBA" id="ARBA00007584"/>
    </source>
</evidence>
<dbReference type="STRING" id="796925.A0A137P6R7"/>
<keyword evidence="2 3" id="KW-0175">Coiled coil</keyword>
<dbReference type="EMBL" id="KQ964495">
    <property type="protein sequence ID" value="KXN70696.1"/>
    <property type="molecule type" value="Genomic_DNA"/>
</dbReference>
<organism evidence="5 6">
    <name type="scientific">Conidiobolus coronatus (strain ATCC 28846 / CBS 209.66 / NRRL 28638)</name>
    <name type="common">Delacroixia coronata</name>
    <dbReference type="NCBI Taxonomy" id="796925"/>
    <lineage>
        <taxon>Eukaryota</taxon>
        <taxon>Fungi</taxon>
        <taxon>Fungi incertae sedis</taxon>
        <taxon>Zoopagomycota</taxon>
        <taxon>Entomophthoromycotina</taxon>
        <taxon>Entomophthoromycetes</taxon>
        <taxon>Entomophthorales</taxon>
        <taxon>Ancylistaceae</taxon>
        <taxon>Conidiobolus</taxon>
    </lineage>
</organism>
<keyword evidence="6" id="KW-1185">Reference proteome</keyword>
<comment type="similarity">
    <text evidence="1">Belongs to the OPA3 family.</text>
</comment>